<sequence>MKYNFKRKSDLISISILNSIKNKEKWENNFLKQLFENCEIKRTNPYPYLVRKHDFKKYFSVFLIPANKIAYNDLFSVLERHNYNCWKNDNNEFKTNLKKITNEKSKIRINTLIPEKFNEFNLKLTNILGKPNKTVYHNFSKYDVWFFNGYKIEISQLRTTFYITLKNN</sequence>
<gene>
    <name evidence="1" type="ORF">H3Z83_07470</name>
</gene>
<name>A0A839APP6_9FLAO</name>
<keyword evidence="2" id="KW-1185">Reference proteome</keyword>
<evidence type="ECO:0000313" key="2">
    <source>
        <dbReference type="Proteomes" id="UP000563906"/>
    </source>
</evidence>
<dbReference type="EMBL" id="JACGLS010000003">
    <property type="protein sequence ID" value="MBA6156350.1"/>
    <property type="molecule type" value="Genomic_DNA"/>
</dbReference>
<accession>A0A839APP6</accession>
<dbReference type="RefSeq" id="WP_182124857.1">
    <property type="nucleotide sequence ID" value="NZ_JACGLS010000003.1"/>
</dbReference>
<reference evidence="1 2" key="1">
    <citation type="submission" date="2020-07" db="EMBL/GenBank/DDBJ databases">
        <title>Bacterium isolated from marine sediment.</title>
        <authorList>
            <person name="Shang D."/>
            <person name="Du Z.-J."/>
        </authorList>
    </citation>
    <scope>NUCLEOTIDE SEQUENCE [LARGE SCALE GENOMIC DNA]</scope>
    <source>
        <strain evidence="1 2">S7007</strain>
    </source>
</reference>
<comment type="caution">
    <text evidence="1">The sequence shown here is derived from an EMBL/GenBank/DDBJ whole genome shotgun (WGS) entry which is preliminary data.</text>
</comment>
<proteinExistence type="predicted"/>
<dbReference type="Proteomes" id="UP000563906">
    <property type="component" value="Unassembled WGS sequence"/>
</dbReference>
<organism evidence="1 2">
    <name type="scientific">Tenacibaculum pelagium</name>
    <dbReference type="NCBI Taxonomy" id="2759527"/>
    <lineage>
        <taxon>Bacteria</taxon>
        <taxon>Pseudomonadati</taxon>
        <taxon>Bacteroidota</taxon>
        <taxon>Flavobacteriia</taxon>
        <taxon>Flavobacteriales</taxon>
        <taxon>Flavobacteriaceae</taxon>
        <taxon>Tenacibaculum</taxon>
    </lineage>
</organism>
<dbReference type="AlphaFoldDB" id="A0A839APP6"/>
<protein>
    <submittedName>
        <fullName evidence="1">Uncharacterized protein</fullName>
    </submittedName>
</protein>
<evidence type="ECO:0000313" key="1">
    <source>
        <dbReference type="EMBL" id="MBA6156350.1"/>
    </source>
</evidence>